<proteinExistence type="predicted"/>
<evidence type="ECO:0000313" key="1">
    <source>
        <dbReference type="EMBL" id="KFO28954.1"/>
    </source>
</evidence>
<name>A0A091D9Z2_FUKDA</name>
<sequence length="118" mass="13231">MSVQTHALTEKPTLYTGYATRNILCTPVMSQGSVIGAEQMVNKISGSAFCKSDENNFKMFTVLFVLFYYVCEEEPPVRAIPQLEACSRALYSAVLQNHYVLFADFELPLRTADHLPVC</sequence>
<protein>
    <submittedName>
        <fullName evidence="1">cAMP and cAMP-inhibited cGMP 3',5'-cyclic phosphodiesterase 10A</fullName>
    </submittedName>
</protein>
<dbReference type="EMBL" id="KN122666">
    <property type="protein sequence ID" value="KFO28954.1"/>
    <property type="molecule type" value="Genomic_DNA"/>
</dbReference>
<dbReference type="Gene3D" id="3.30.450.40">
    <property type="match status" value="1"/>
</dbReference>
<gene>
    <name evidence="1" type="ORF">H920_09599</name>
</gene>
<reference evidence="1 2" key="1">
    <citation type="submission" date="2013-11" db="EMBL/GenBank/DDBJ databases">
        <title>The Damaraland mole rat (Fukomys damarensis) genome and evolution of African mole rats.</title>
        <authorList>
            <person name="Gladyshev V.N."/>
            <person name="Fang X."/>
        </authorList>
    </citation>
    <scope>NUCLEOTIDE SEQUENCE [LARGE SCALE GENOMIC DNA]</scope>
    <source>
        <tissue evidence="1">Liver</tissue>
    </source>
</reference>
<dbReference type="SUPFAM" id="SSF55781">
    <property type="entry name" value="GAF domain-like"/>
    <property type="match status" value="1"/>
</dbReference>
<dbReference type="AlphaFoldDB" id="A0A091D9Z2"/>
<organism evidence="1 2">
    <name type="scientific">Fukomys damarensis</name>
    <name type="common">Damaraland mole rat</name>
    <name type="synonym">Cryptomys damarensis</name>
    <dbReference type="NCBI Taxonomy" id="885580"/>
    <lineage>
        <taxon>Eukaryota</taxon>
        <taxon>Metazoa</taxon>
        <taxon>Chordata</taxon>
        <taxon>Craniata</taxon>
        <taxon>Vertebrata</taxon>
        <taxon>Euteleostomi</taxon>
        <taxon>Mammalia</taxon>
        <taxon>Eutheria</taxon>
        <taxon>Euarchontoglires</taxon>
        <taxon>Glires</taxon>
        <taxon>Rodentia</taxon>
        <taxon>Hystricomorpha</taxon>
        <taxon>Bathyergidae</taxon>
        <taxon>Fukomys</taxon>
    </lineage>
</organism>
<dbReference type="Proteomes" id="UP000028990">
    <property type="component" value="Unassembled WGS sequence"/>
</dbReference>
<accession>A0A091D9Z2</accession>
<dbReference type="InterPro" id="IPR029016">
    <property type="entry name" value="GAF-like_dom_sf"/>
</dbReference>
<evidence type="ECO:0000313" key="2">
    <source>
        <dbReference type="Proteomes" id="UP000028990"/>
    </source>
</evidence>
<keyword evidence="2" id="KW-1185">Reference proteome</keyword>